<evidence type="ECO:0000256" key="10">
    <source>
        <dbReference type="ARBA" id="ARBA00023303"/>
    </source>
</evidence>
<evidence type="ECO:0000256" key="5">
    <source>
        <dbReference type="ARBA" id="ARBA00022882"/>
    </source>
</evidence>
<name>A0A9W6ZLG0_9STRA</name>
<dbReference type="GO" id="GO:0005886">
    <property type="term" value="C:plasma membrane"/>
    <property type="evidence" value="ECO:0007669"/>
    <property type="project" value="TreeGrafter"/>
</dbReference>
<accession>A0A9W6ZLG0</accession>
<keyword evidence="9 12" id="KW-0472">Membrane</keyword>
<dbReference type="PANTHER" id="PTHR11767:SF103">
    <property type="entry name" value="POTASSIUM CHANNEL INWARDLY RECTIFYING TRANSMEMBRANE DOMAIN-CONTAINING PROTEIN"/>
    <property type="match status" value="1"/>
</dbReference>
<dbReference type="InterPro" id="IPR013518">
    <property type="entry name" value="K_chnl_inward-rec_Kir_cyto"/>
</dbReference>
<evidence type="ECO:0000256" key="12">
    <source>
        <dbReference type="SAM" id="Phobius"/>
    </source>
</evidence>
<evidence type="ECO:0000313" key="14">
    <source>
        <dbReference type="EMBL" id="GMH53452.1"/>
    </source>
</evidence>
<feature type="transmembrane region" description="Helical" evidence="12">
    <location>
        <begin position="60"/>
        <end position="81"/>
    </location>
</feature>
<keyword evidence="8 11" id="KW-0406">Ion transport</keyword>
<evidence type="ECO:0000256" key="3">
    <source>
        <dbReference type="ARBA" id="ARBA00022538"/>
    </source>
</evidence>
<keyword evidence="3 11" id="KW-0633">Potassium transport</keyword>
<evidence type="ECO:0000256" key="6">
    <source>
        <dbReference type="ARBA" id="ARBA00022958"/>
    </source>
</evidence>
<evidence type="ECO:0000256" key="7">
    <source>
        <dbReference type="ARBA" id="ARBA00022989"/>
    </source>
</evidence>
<sequence length="368" mass="41237">MGHIEMSQAKPKGRLCVRDLPFHQSSNRLRVRNRKRARMGRLLSEDWFHVFLRLTTIQSITYLIVCWTVFILIFAGLYIAADTIQPDVDCGLTTNRGIQVVFSQKAIIKRLRNGRFTFNIRVYDVDSRCPLVEAHVRLYAIKKDTADGDIKFEVMRISNPNDDLGAVIYPSLPSVVSHTIDSYSPINAASPSASNVEEAFHIDSCGMDLREDDSRTGGRDDYRCMVCGETYSTIDCLTRHIAYSGMLEKNDSVGKGGGAKRHCDVSLKEMKMWKVTKDKQTTGTTTGMYYDEFKNLFDTEEVEVLAVVEAIDPLMSGTFQAIQSYCVEDVEFGGDFAPCLMKDYQGKNNVAAVDLALFHKVIGEGGVV</sequence>
<evidence type="ECO:0000256" key="11">
    <source>
        <dbReference type="RuleBase" id="RU003822"/>
    </source>
</evidence>
<keyword evidence="7 12" id="KW-1133">Transmembrane helix</keyword>
<evidence type="ECO:0000256" key="4">
    <source>
        <dbReference type="ARBA" id="ARBA00022692"/>
    </source>
</evidence>
<dbReference type="GO" id="GO:0034702">
    <property type="term" value="C:monoatomic ion channel complex"/>
    <property type="evidence" value="ECO:0007669"/>
    <property type="project" value="UniProtKB-KW"/>
</dbReference>
<evidence type="ECO:0000256" key="1">
    <source>
        <dbReference type="ARBA" id="ARBA00004141"/>
    </source>
</evidence>
<keyword evidence="15" id="KW-1185">Reference proteome</keyword>
<dbReference type="InterPro" id="IPR014756">
    <property type="entry name" value="Ig_E-set"/>
</dbReference>
<reference evidence="14" key="1">
    <citation type="submission" date="2022-07" db="EMBL/GenBank/DDBJ databases">
        <title>Genome analysis of Parmales, a sister group of diatoms, reveals the evolutionary specialization of diatoms from phago-mixotrophs to photoautotrophs.</title>
        <authorList>
            <person name="Ban H."/>
            <person name="Sato S."/>
            <person name="Yoshikawa S."/>
            <person name="Kazumasa Y."/>
            <person name="Nakamura Y."/>
            <person name="Ichinomiya M."/>
            <person name="Saitoh K."/>
            <person name="Sato N."/>
            <person name="Blanc-Mathieu R."/>
            <person name="Endo H."/>
            <person name="Kuwata A."/>
            <person name="Ogata H."/>
        </authorList>
    </citation>
    <scope>NUCLEOTIDE SEQUENCE</scope>
</reference>
<proteinExistence type="inferred from homology"/>
<protein>
    <recommendedName>
        <fullName evidence="13">Inward rectifier potassium channel C-terminal domain-containing protein</fullName>
    </recommendedName>
</protein>
<evidence type="ECO:0000256" key="9">
    <source>
        <dbReference type="ARBA" id="ARBA00023136"/>
    </source>
</evidence>
<dbReference type="SUPFAM" id="SSF81296">
    <property type="entry name" value="E set domains"/>
    <property type="match status" value="2"/>
</dbReference>
<keyword evidence="2 11" id="KW-0813">Transport</keyword>
<dbReference type="Gene3D" id="2.60.40.1400">
    <property type="entry name" value="G protein-activated inward rectifier potassium channel 1"/>
    <property type="match status" value="1"/>
</dbReference>
<feature type="domain" description="Inward rectifier potassium channel C-terminal" evidence="13">
    <location>
        <begin position="100"/>
        <end position="193"/>
    </location>
</feature>
<evidence type="ECO:0000259" key="13">
    <source>
        <dbReference type="Pfam" id="PF17655"/>
    </source>
</evidence>
<dbReference type="PANTHER" id="PTHR11767">
    <property type="entry name" value="INWARD RECTIFIER POTASSIUM CHANNEL"/>
    <property type="match status" value="1"/>
</dbReference>
<comment type="caution">
    <text evidence="14">The sequence shown here is derived from an EMBL/GenBank/DDBJ whole genome shotgun (WGS) entry which is preliminary data.</text>
</comment>
<comment type="subcellular location">
    <subcellularLocation>
        <location evidence="1 11">Membrane</location>
        <topology evidence="1 11">Multi-pass membrane protein</topology>
    </subcellularLocation>
</comment>
<dbReference type="GO" id="GO:1990573">
    <property type="term" value="P:potassium ion import across plasma membrane"/>
    <property type="evidence" value="ECO:0007669"/>
    <property type="project" value="TreeGrafter"/>
</dbReference>
<dbReference type="Proteomes" id="UP001165082">
    <property type="component" value="Unassembled WGS sequence"/>
</dbReference>
<organism evidence="14 15">
    <name type="scientific">Triparma retinervis</name>
    <dbReference type="NCBI Taxonomy" id="2557542"/>
    <lineage>
        <taxon>Eukaryota</taxon>
        <taxon>Sar</taxon>
        <taxon>Stramenopiles</taxon>
        <taxon>Ochrophyta</taxon>
        <taxon>Bolidophyceae</taxon>
        <taxon>Parmales</taxon>
        <taxon>Triparmaceae</taxon>
        <taxon>Triparma</taxon>
    </lineage>
</organism>
<comment type="similarity">
    <text evidence="11">Belongs to the inward rectifier-type potassium channel (TC 1.A.2.1) family.</text>
</comment>
<dbReference type="Pfam" id="PF17655">
    <property type="entry name" value="IRK_C"/>
    <property type="match status" value="1"/>
</dbReference>
<dbReference type="GO" id="GO:0034765">
    <property type="term" value="P:regulation of monoatomic ion transmembrane transport"/>
    <property type="evidence" value="ECO:0007669"/>
    <property type="project" value="TreeGrafter"/>
</dbReference>
<dbReference type="InterPro" id="IPR016449">
    <property type="entry name" value="K_chnl_inward-rec_Kir"/>
</dbReference>
<dbReference type="OrthoDB" id="273257at2759"/>
<gene>
    <name evidence="14" type="ORF">TrRE_jg4144</name>
</gene>
<dbReference type="InterPro" id="IPR041647">
    <property type="entry name" value="IRK_C"/>
</dbReference>
<dbReference type="AlphaFoldDB" id="A0A9W6ZLG0"/>
<evidence type="ECO:0000256" key="2">
    <source>
        <dbReference type="ARBA" id="ARBA00022448"/>
    </source>
</evidence>
<keyword evidence="5 11" id="KW-0851">Voltage-gated channel</keyword>
<evidence type="ECO:0000313" key="15">
    <source>
        <dbReference type="Proteomes" id="UP001165082"/>
    </source>
</evidence>
<dbReference type="EMBL" id="BRXZ01000771">
    <property type="protein sequence ID" value="GMH53452.1"/>
    <property type="molecule type" value="Genomic_DNA"/>
</dbReference>
<dbReference type="GO" id="GO:0005242">
    <property type="term" value="F:inward rectifier potassium channel activity"/>
    <property type="evidence" value="ECO:0007669"/>
    <property type="project" value="InterPro"/>
</dbReference>
<evidence type="ECO:0000256" key="8">
    <source>
        <dbReference type="ARBA" id="ARBA00023065"/>
    </source>
</evidence>
<keyword evidence="6 11" id="KW-0630">Potassium</keyword>
<keyword evidence="10 11" id="KW-0407">Ion channel</keyword>
<keyword evidence="4 11" id="KW-0812">Transmembrane</keyword>